<name>A0A2C9K6Q1_BIOGL</name>
<dbReference type="GO" id="GO:0030145">
    <property type="term" value="F:manganese ion binding"/>
    <property type="evidence" value="ECO:0007669"/>
    <property type="project" value="UniProtKB-ARBA"/>
</dbReference>
<comment type="cofactor">
    <cofactor evidence="1">
        <name>Mn(2+)</name>
        <dbReference type="ChEBI" id="CHEBI:29035"/>
    </cofactor>
</comment>
<dbReference type="PANTHER" id="PTHR23033">
    <property type="entry name" value="BETA1,3-GALACTOSYLTRANSFERASE"/>
    <property type="match status" value="1"/>
</dbReference>
<dbReference type="OrthoDB" id="414175at2759"/>
<comment type="pathway">
    <text evidence="3">Protein modification; protein glycosylation.</text>
</comment>
<dbReference type="UniPathway" id="UPA00378"/>
<evidence type="ECO:0000256" key="11">
    <source>
        <dbReference type="ARBA" id="ARBA00022741"/>
    </source>
</evidence>
<dbReference type="InterPro" id="IPR003378">
    <property type="entry name" value="Fringe-like_glycosylTrfase"/>
</dbReference>
<gene>
    <name evidence="21" type="primary">106053441</name>
</gene>
<organism evidence="21 22">
    <name type="scientific">Biomphalaria glabrata</name>
    <name type="common">Bloodfluke planorb</name>
    <name type="synonym">Freshwater snail</name>
    <dbReference type="NCBI Taxonomy" id="6526"/>
    <lineage>
        <taxon>Eukaryota</taxon>
        <taxon>Metazoa</taxon>
        <taxon>Spiralia</taxon>
        <taxon>Lophotrochozoa</taxon>
        <taxon>Mollusca</taxon>
        <taxon>Gastropoda</taxon>
        <taxon>Heterobranchia</taxon>
        <taxon>Euthyneura</taxon>
        <taxon>Panpulmonata</taxon>
        <taxon>Hygrophila</taxon>
        <taxon>Lymnaeoidea</taxon>
        <taxon>Planorbidae</taxon>
        <taxon>Biomphalaria</taxon>
    </lineage>
</organism>
<dbReference type="InterPro" id="IPR026050">
    <property type="entry name" value="C1GALT1/C1GALT1_chp1"/>
</dbReference>
<dbReference type="Pfam" id="PF02434">
    <property type="entry name" value="Fringe"/>
    <property type="match status" value="1"/>
</dbReference>
<dbReference type="GO" id="GO:0016263">
    <property type="term" value="F:glycoprotein-N-acetylgalactosamine 3-beta-galactosyltransferase activity"/>
    <property type="evidence" value="ECO:0007669"/>
    <property type="project" value="UniProtKB-EC"/>
</dbReference>
<keyword evidence="17" id="KW-0464">Manganese</keyword>
<evidence type="ECO:0000256" key="13">
    <source>
        <dbReference type="ARBA" id="ARBA00022989"/>
    </source>
</evidence>
<evidence type="ECO:0000256" key="6">
    <source>
        <dbReference type="ARBA" id="ARBA00012557"/>
    </source>
</evidence>
<evidence type="ECO:0000256" key="12">
    <source>
        <dbReference type="ARBA" id="ARBA00022968"/>
    </source>
</evidence>
<evidence type="ECO:0000256" key="14">
    <source>
        <dbReference type="ARBA" id="ARBA00023136"/>
    </source>
</evidence>
<comment type="subunit">
    <text evidence="5">Homodimer; disulfide-linked.</text>
</comment>
<keyword evidence="14" id="KW-0472">Membrane</keyword>
<dbReference type="VEuPathDB" id="VectorBase:BGLB014182"/>
<keyword evidence="9" id="KW-0812">Transmembrane</keyword>
<evidence type="ECO:0000256" key="2">
    <source>
        <dbReference type="ARBA" id="ARBA00004606"/>
    </source>
</evidence>
<evidence type="ECO:0000256" key="1">
    <source>
        <dbReference type="ARBA" id="ARBA00001936"/>
    </source>
</evidence>
<evidence type="ECO:0000256" key="3">
    <source>
        <dbReference type="ARBA" id="ARBA00004922"/>
    </source>
</evidence>
<keyword evidence="16" id="KW-0325">Glycoprotein</keyword>
<dbReference type="GO" id="GO:0000166">
    <property type="term" value="F:nucleotide binding"/>
    <property type="evidence" value="ECO:0007669"/>
    <property type="project" value="UniProtKB-KW"/>
</dbReference>
<dbReference type="VEuPathDB" id="VectorBase:BGLAX_048513"/>
<comment type="subcellular location">
    <subcellularLocation>
        <location evidence="2">Membrane</location>
        <topology evidence="2">Single-pass type II membrane protein</topology>
    </subcellularLocation>
</comment>
<evidence type="ECO:0000256" key="18">
    <source>
        <dbReference type="ARBA" id="ARBA00040898"/>
    </source>
</evidence>
<sequence length="354" mass="40346">ELAKLVVMATRLKDILLGVVIGLSVTVLFLGKAVIDESILVRETEVHTLTSSSPWYQPYGGVRMTFQPEENESSDSLKYRPDDDYQAATVAQQLAKQVRVLVWVMTSPKNLANKALAIKQTWGKRCNIILYISSVSDPEFPTISLNVPEGREHLTGKTMAAFRYIYEHYLDEADWFMKADDDTYLIVENLRYFLSNKRTDDPIYFGHLFKLNVRQGYYSGGGGYVLSKEALRRFGTKAVNSTLCREDGGDEDVEFGLCMQRLGVATSRSLDDMGRTVFHPHTPSMHFLGTYPEWHHKYTAGKAQKGYGVSKYAVSFHYVPPDEMRVLDFYLYHMRPYGHNSVISNCNKTLYIVH</sequence>
<proteinExistence type="inferred from homology"/>
<evidence type="ECO:0000259" key="20">
    <source>
        <dbReference type="Pfam" id="PF02434"/>
    </source>
</evidence>
<evidence type="ECO:0000313" key="22">
    <source>
        <dbReference type="Proteomes" id="UP000076420"/>
    </source>
</evidence>
<keyword evidence="10" id="KW-0479">Metal-binding</keyword>
<dbReference type="EC" id="2.4.1.122" evidence="6"/>
<dbReference type="EnsemblMetazoa" id="BGLB014182-RB">
    <property type="protein sequence ID" value="BGLB014182-PB"/>
    <property type="gene ID" value="BGLB014182"/>
</dbReference>
<protein>
    <recommendedName>
        <fullName evidence="18">Glycoprotein-N-acetylgalactosamine 3-beta-galactosyltransferase 1</fullName>
        <ecNumber evidence="6">2.4.1.122</ecNumber>
    </recommendedName>
</protein>
<dbReference type="STRING" id="6526.A0A2C9K6Q1"/>
<keyword evidence="15" id="KW-1015">Disulfide bond</keyword>
<keyword evidence="11" id="KW-0547">Nucleotide-binding</keyword>
<evidence type="ECO:0000256" key="19">
    <source>
        <dbReference type="ARBA" id="ARBA00059245"/>
    </source>
</evidence>
<evidence type="ECO:0000256" key="7">
    <source>
        <dbReference type="ARBA" id="ARBA00022676"/>
    </source>
</evidence>
<evidence type="ECO:0000256" key="5">
    <source>
        <dbReference type="ARBA" id="ARBA00011748"/>
    </source>
</evidence>
<dbReference type="InterPro" id="IPR029044">
    <property type="entry name" value="Nucleotide-diphossugar_trans"/>
</dbReference>
<evidence type="ECO:0000256" key="15">
    <source>
        <dbReference type="ARBA" id="ARBA00023157"/>
    </source>
</evidence>
<evidence type="ECO:0000256" key="17">
    <source>
        <dbReference type="ARBA" id="ARBA00023211"/>
    </source>
</evidence>
<reference evidence="21" key="1">
    <citation type="submission" date="2020-05" db="UniProtKB">
        <authorList>
            <consortium name="EnsemblMetazoa"/>
        </authorList>
    </citation>
    <scope>IDENTIFICATION</scope>
    <source>
        <strain evidence="21">BB02</strain>
    </source>
</reference>
<keyword evidence="8" id="KW-0808">Transferase</keyword>
<dbReference type="PANTHER" id="PTHR23033:SF14">
    <property type="entry name" value="GLYCOPROTEIN-N-ACETYLGALACTOSAMINE 3-BETA-GALACTOSYLTRANSFERASE 1-RELATED"/>
    <property type="match status" value="1"/>
</dbReference>
<keyword evidence="7" id="KW-0328">Glycosyltransferase</keyword>
<evidence type="ECO:0000256" key="8">
    <source>
        <dbReference type="ARBA" id="ARBA00022679"/>
    </source>
</evidence>
<evidence type="ECO:0000256" key="10">
    <source>
        <dbReference type="ARBA" id="ARBA00022723"/>
    </source>
</evidence>
<dbReference type="FunFam" id="3.90.550.50:FF:000017">
    <property type="entry name" value="Glycoprotein-N-acetylgalactosamine 3-beta-galactosyltransferase 1"/>
    <property type="match status" value="1"/>
</dbReference>
<dbReference type="AlphaFoldDB" id="A0A2C9K6Q1"/>
<keyword evidence="12" id="KW-0735">Signal-anchor</keyword>
<dbReference type="SUPFAM" id="SSF53448">
    <property type="entry name" value="Nucleotide-diphospho-sugar transferases"/>
    <property type="match status" value="1"/>
</dbReference>
<keyword evidence="13" id="KW-1133">Transmembrane helix</keyword>
<evidence type="ECO:0000313" key="21">
    <source>
        <dbReference type="EnsemblMetazoa" id="BGLB014182-PB"/>
    </source>
</evidence>
<evidence type="ECO:0000256" key="16">
    <source>
        <dbReference type="ARBA" id="ARBA00023180"/>
    </source>
</evidence>
<accession>A0A2C9K6Q1</accession>
<dbReference type="KEGG" id="bgt:106053441"/>
<comment type="similarity">
    <text evidence="4">Belongs to the glycosyltransferase 31 family. Beta3-Gal-T subfamily.</text>
</comment>
<dbReference type="Proteomes" id="UP000076420">
    <property type="component" value="Unassembled WGS sequence"/>
</dbReference>
<comment type="function">
    <text evidence="19">Glycosyltransferase that generates the core 1 O-glycan Gal-beta1-3GalNAc-alpha1-Ser/Thr (T antigen), which is a precursor for many extended O-glycans in glycoproteins.</text>
</comment>
<dbReference type="Gene3D" id="3.90.550.50">
    <property type="match status" value="1"/>
</dbReference>
<evidence type="ECO:0000256" key="4">
    <source>
        <dbReference type="ARBA" id="ARBA00006462"/>
    </source>
</evidence>
<dbReference type="GO" id="GO:0016020">
    <property type="term" value="C:membrane"/>
    <property type="evidence" value="ECO:0007669"/>
    <property type="project" value="UniProtKB-SubCell"/>
</dbReference>
<evidence type="ECO:0000256" key="9">
    <source>
        <dbReference type="ARBA" id="ARBA00022692"/>
    </source>
</evidence>
<feature type="domain" description="Fringe-like glycosyltransferase" evidence="20">
    <location>
        <begin position="100"/>
        <end position="288"/>
    </location>
</feature>